<dbReference type="GO" id="GO:0005634">
    <property type="term" value="C:nucleus"/>
    <property type="evidence" value="ECO:0007669"/>
    <property type="project" value="TreeGrafter"/>
</dbReference>
<dbReference type="Pfam" id="PF00856">
    <property type="entry name" value="SET"/>
    <property type="match status" value="1"/>
</dbReference>
<dbReference type="InterPro" id="IPR001214">
    <property type="entry name" value="SET_dom"/>
</dbReference>
<dbReference type="SUPFAM" id="SSF81822">
    <property type="entry name" value="RuBisCo LSMT C-terminal, substrate-binding domain"/>
    <property type="match status" value="1"/>
</dbReference>
<name>G9MTS9_HYPVG</name>
<dbReference type="Gene3D" id="6.10.140.2220">
    <property type="match status" value="1"/>
</dbReference>
<dbReference type="InterPro" id="IPR002893">
    <property type="entry name" value="Znf_MYND"/>
</dbReference>
<evidence type="ECO:0000256" key="7">
    <source>
        <dbReference type="PROSITE-ProRule" id="PRU00134"/>
    </source>
</evidence>
<keyword evidence="6" id="KW-0862">Zinc</keyword>
<evidence type="ECO:0000256" key="6">
    <source>
        <dbReference type="ARBA" id="ARBA00022833"/>
    </source>
</evidence>
<dbReference type="PROSITE" id="PS01360">
    <property type="entry name" value="ZF_MYND_1"/>
    <property type="match status" value="1"/>
</dbReference>
<keyword evidence="11" id="KW-1185">Reference proteome</keyword>
<accession>G9MTS9</accession>
<keyword evidence="3" id="KW-0949">S-adenosyl-L-methionine</keyword>
<dbReference type="Proteomes" id="UP000007115">
    <property type="component" value="Unassembled WGS sequence"/>
</dbReference>
<dbReference type="GO" id="GO:0008270">
    <property type="term" value="F:zinc ion binding"/>
    <property type="evidence" value="ECO:0007669"/>
    <property type="project" value="UniProtKB-KW"/>
</dbReference>
<evidence type="ECO:0000259" key="9">
    <source>
        <dbReference type="PROSITE" id="PS50865"/>
    </source>
</evidence>
<dbReference type="GO" id="GO:0032259">
    <property type="term" value="P:methylation"/>
    <property type="evidence" value="ECO:0007669"/>
    <property type="project" value="UniProtKB-KW"/>
</dbReference>
<dbReference type="InParanoid" id="G9MTS9"/>
<dbReference type="OrthoDB" id="341421at2759"/>
<dbReference type="VEuPathDB" id="FungiDB:TRIVIDRAFT_84056"/>
<organism evidence="10 11">
    <name type="scientific">Hypocrea virens (strain Gv29-8 / FGSC 10586)</name>
    <name type="common">Gliocladium virens</name>
    <name type="synonym">Trichoderma virens</name>
    <dbReference type="NCBI Taxonomy" id="413071"/>
    <lineage>
        <taxon>Eukaryota</taxon>
        <taxon>Fungi</taxon>
        <taxon>Dikarya</taxon>
        <taxon>Ascomycota</taxon>
        <taxon>Pezizomycotina</taxon>
        <taxon>Sordariomycetes</taxon>
        <taxon>Hypocreomycetidae</taxon>
        <taxon>Hypocreales</taxon>
        <taxon>Hypocreaceae</taxon>
        <taxon>Trichoderma</taxon>
    </lineage>
</organism>
<keyword evidence="1" id="KW-0489">Methyltransferase</keyword>
<proteinExistence type="predicted"/>
<dbReference type="InterPro" id="IPR036464">
    <property type="entry name" value="Rubisco_LSMT_subst-bd_sf"/>
</dbReference>
<protein>
    <submittedName>
        <fullName evidence="10">Uncharacterized protein</fullName>
    </submittedName>
</protein>
<gene>
    <name evidence="10" type="ORF">TRIVIDRAFT_84056</name>
</gene>
<dbReference type="Gene3D" id="3.90.1420.10">
    <property type="entry name" value="Rubisco LSMT, substrate-binding domain"/>
    <property type="match status" value="1"/>
</dbReference>
<evidence type="ECO:0000256" key="1">
    <source>
        <dbReference type="ARBA" id="ARBA00022603"/>
    </source>
</evidence>
<evidence type="ECO:0000259" key="8">
    <source>
        <dbReference type="PROSITE" id="PS50280"/>
    </source>
</evidence>
<sequence>MEGWLRESGAELDGLELAHFPAIGRGVRTLRCFKQGERILTIPSGCLWTVEHAYADAVLGPVLRSAQPPLSVEDTLAIYILFVRSRESGYDGLRSHVAALPASYSSSIFFEDDELEVCAGSSLYTITRQLEQRIEEDYRGLVVRVFGLHLDLFPLNKFTIENVGYKWALCTVWSRAMDFVLPNGNPLRLLAPFADMVNHSPEVKQCHVYDASSGNLSILAGKDYEAEDQVFIYYGPMPNSRLLRLYGFVIPDNPNDSYDLVLSTHPLAPFYEQKQKLWASAGLNSTCTISLTLDDPLPKNVLRYLRIQRLDESDLAAIALQKIDTNEKISDSKEVEILRFLVESIGSLLDSFGTRLEKLQEQLAKGVYPVGGNAWAAAHVSLGEQKVLRLARKRAEDLLAAVESESGNDRDGCANCGKDSVPLMLCGKCKGIKYCGRTCQVAHYKEHKAACRATTAKN</sequence>
<dbReference type="PROSITE" id="PS50280">
    <property type="entry name" value="SET"/>
    <property type="match status" value="1"/>
</dbReference>
<dbReference type="STRING" id="413071.G9MTS9"/>
<evidence type="ECO:0000313" key="10">
    <source>
        <dbReference type="EMBL" id="EHK22428.1"/>
    </source>
</evidence>
<dbReference type="InterPro" id="IPR050600">
    <property type="entry name" value="SETD3_SETD6_MTase"/>
</dbReference>
<evidence type="ECO:0000256" key="2">
    <source>
        <dbReference type="ARBA" id="ARBA00022679"/>
    </source>
</evidence>
<comment type="caution">
    <text evidence="10">The sequence shown here is derived from an EMBL/GenBank/DDBJ whole genome shotgun (WGS) entry which is preliminary data.</text>
</comment>
<dbReference type="PANTHER" id="PTHR13271:SF34">
    <property type="entry name" value="N-LYSINE METHYLTRANSFERASE SETD6"/>
    <property type="match status" value="1"/>
</dbReference>
<dbReference type="Pfam" id="PF09273">
    <property type="entry name" value="Rubis-subs-bind"/>
    <property type="match status" value="1"/>
</dbReference>
<dbReference type="Pfam" id="PF01753">
    <property type="entry name" value="zf-MYND"/>
    <property type="match status" value="1"/>
</dbReference>
<dbReference type="OMA" id="QHIDGIF"/>
<evidence type="ECO:0000256" key="3">
    <source>
        <dbReference type="ARBA" id="ARBA00022691"/>
    </source>
</evidence>
<dbReference type="PANTHER" id="PTHR13271">
    <property type="entry name" value="UNCHARACTERIZED PUTATIVE METHYLTRANSFERASE"/>
    <property type="match status" value="1"/>
</dbReference>
<dbReference type="SUPFAM" id="SSF144232">
    <property type="entry name" value="HIT/MYND zinc finger-like"/>
    <property type="match status" value="1"/>
</dbReference>
<dbReference type="InterPro" id="IPR015353">
    <property type="entry name" value="Rubisco_LSMT_subst-bd"/>
</dbReference>
<dbReference type="InterPro" id="IPR046341">
    <property type="entry name" value="SET_dom_sf"/>
</dbReference>
<feature type="domain" description="MYND-type" evidence="9">
    <location>
        <begin position="413"/>
        <end position="451"/>
    </location>
</feature>
<feature type="domain" description="SET" evidence="8">
    <location>
        <begin position="13"/>
        <end position="235"/>
    </location>
</feature>
<dbReference type="HOGENOM" id="CLU_587389_0_0_1"/>
<evidence type="ECO:0000256" key="4">
    <source>
        <dbReference type="ARBA" id="ARBA00022723"/>
    </source>
</evidence>
<dbReference type="EMBL" id="ABDF02000006">
    <property type="protein sequence ID" value="EHK22428.1"/>
    <property type="molecule type" value="Genomic_DNA"/>
</dbReference>
<dbReference type="SUPFAM" id="SSF82199">
    <property type="entry name" value="SET domain"/>
    <property type="match status" value="1"/>
</dbReference>
<keyword evidence="2" id="KW-0808">Transferase</keyword>
<dbReference type="eggNOG" id="KOG1337">
    <property type="taxonomic scope" value="Eukaryota"/>
</dbReference>
<reference evidence="10 11" key="1">
    <citation type="journal article" date="2011" name="Genome Biol.">
        <title>Comparative genome sequence analysis underscores mycoparasitism as the ancestral life style of Trichoderma.</title>
        <authorList>
            <person name="Kubicek C.P."/>
            <person name="Herrera-Estrella A."/>
            <person name="Seidl-Seiboth V."/>
            <person name="Martinez D.A."/>
            <person name="Druzhinina I.S."/>
            <person name="Thon M."/>
            <person name="Zeilinger S."/>
            <person name="Casas-Flores S."/>
            <person name="Horwitz B.A."/>
            <person name="Mukherjee P.K."/>
            <person name="Mukherjee M."/>
            <person name="Kredics L."/>
            <person name="Alcaraz L.D."/>
            <person name="Aerts A."/>
            <person name="Antal Z."/>
            <person name="Atanasova L."/>
            <person name="Cervantes-Badillo M.G."/>
            <person name="Challacombe J."/>
            <person name="Chertkov O."/>
            <person name="McCluskey K."/>
            <person name="Coulpier F."/>
            <person name="Deshpande N."/>
            <person name="von Doehren H."/>
            <person name="Ebbole D.J."/>
            <person name="Esquivel-Naranjo E.U."/>
            <person name="Fekete E."/>
            <person name="Flipphi M."/>
            <person name="Glaser F."/>
            <person name="Gomez-Rodriguez E.Y."/>
            <person name="Gruber S."/>
            <person name="Han C."/>
            <person name="Henrissat B."/>
            <person name="Hermosa R."/>
            <person name="Hernandez-Onate M."/>
            <person name="Karaffa L."/>
            <person name="Kosti I."/>
            <person name="Le Crom S."/>
            <person name="Lindquist E."/>
            <person name="Lucas S."/>
            <person name="Luebeck M."/>
            <person name="Luebeck P.S."/>
            <person name="Margeot A."/>
            <person name="Metz B."/>
            <person name="Misra M."/>
            <person name="Nevalainen H."/>
            <person name="Omann M."/>
            <person name="Packer N."/>
            <person name="Perrone G."/>
            <person name="Uresti-Rivera E.E."/>
            <person name="Salamov A."/>
            <person name="Schmoll M."/>
            <person name="Seiboth B."/>
            <person name="Shapiro H."/>
            <person name="Sukno S."/>
            <person name="Tamayo-Ramos J.A."/>
            <person name="Tisch D."/>
            <person name="Wiest A."/>
            <person name="Wilkinson H.H."/>
            <person name="Zhang M."/>
            <person name="Coutinho P.M."/>
            <person name="Kenerley C.M."/>
            <person name="Monte E."/>
            <person name="Baker S.E."/>
            <person name="Grigoriev I.V."/>
        </authorList>
    </citation>
    <scope>NUCLEOTIDE SEQUENCE [LARGE SCALE GENOMIC DNA]</scope>
    <source>
        <strain evidence="11">Gv29-8 / FGSC 10586</strain>
    </source>
</reference>
<dbReference type="Gene3D" id="3.90.1410.10">
    <property type="entry name" value="set domain protein methyltransferase, domain 1"/>
    <property type="match status" value="1"/>
</dbReference>
<keyword evidence="4" id="KW-0479">Metal-binding</keyword>
<keyword evidence="5 7" id="KW-0863">Zinc-finger</keyword>
<evidence type="ECO:0000313" key="11">
    <source>
        <dbReference type="Proteomes" id="UP000007115"/>
    </source>
</evidence>
<dbReference type="RefSeq" id="XP_013956651.1">
    <property type="nucleotide sequence ID" value="XM_014101176.1"/>
</dbReference>
<dbReference type="CDD" id="cd10527">
    <property type="entry name" value="SET_LSMT"/>
    <property type="match status" value="1"/>
</dbReference>
<evidence type="ECO:0000256" key="5">
    <source>
        <dbReference type="ARBA" id="ARBA00022771"/>
    </source>
</evidence>
<dbReference type="GeneID" id="25798504"/>
<dbReference type="AlphaFoldDB" id="G9MTS9"/>
<dbReference type="GO" id="GO:0016279">
    <property type="term" value="F:protein-lysine N-methyltransferase activity"/>
    <property type="evidence" value="ECO:0007669"/>
    <property type="project" value="UniProtKB-ARBA"/>
</dbReference>
<dbReference type="PROSITE" id="PS50865">
    <property type="entry name" value="ZF_MYND_2"/>
    <property type="match status" value="1"/>
</dbReference>